<reference evidence="2 3" key="1">
    <citation type="submission" date="2013-11" db="EMBL/GenBank/DDBJ databases">
        <title>Genome sequencing of Stegodyphus mimosarum.</title>
        <authorList>
            <person name="Bechsgaard J."/>
        </authorList>
    </citation>
    <scope>NUCLEOTIDE SEQUENCE [LARGE SCALE GENOMIC DNA]</scope>
</reference>
<sequence length="75" mass="9082">MESYECHIYEQTVEKKFLTDSCQKLKALVQESNVHIECLGRKTEELMQDKKQLEVEQRELQKSIDFLKLFIQKFR</sequence>
<evidence type="ECO:0000256" key="1">
    <source>
        <dbReference type="SAM" id="Coils"/>
    </source>
</evidence>
<evidence type="ECO:0000313" key="3">
    <source>
        <dbReference type="Proteomes" id="UP000054359"/>
    </source>
</evidence>
<dbReference type="AlphaFoldDB" id="A0A087TUT1"/>
<feature type="non-terminal residue" evidence="2">
    <location>
        <position position="75"/>
    </location>
</feature>
<gene>
    <name evidence="2" type="ORF">X975_17295</name>
</gene>
<proteinExistence type="predicted"/>
<dbReference type="EMBL" id="KK116824">
    <property type="protein sequence ID" value="KFM68870.1"/>
    <property type="molecule type" value="Genomic_DNA"/>
</dbReference>
<keyword evidence="1" id="KW-0175">Coiled coil</keyword>
<evidence type="ECO:0000313" key="2">
    <source>
        <dbReference type="EMBL" id="KFM68870.1"/>
    </source>
</evidence>
<name>A0A087TUT1_STEMI</name>
<dbReference type="Proteomes" id="UP000054359">
    <property type="component" value="Unassembled WGS sequence"/>
</dbReference>
<keyword evidence="3" id="KW-1185">Reference proteome</keyword>
<organism evidence="2 3">
    <name type="scientific">Stegodyphus mimosarum</name>
    <name type="common">African social velvet spider</name>
    <dbReference type="NCBI Taxonomy" id="407821"/>
    <lineage>
        <taxon>Eukaryota</taxon>
        <taxon>Metazoa</taxon>
        <taxon>Ecdysozoa</taxon>
        <taxon>Arthropoda</taxon>
        <taxon>Chelicerata</taxon>
        <taxon>Arachnida</taxon>
        <taxon>Araneae</taxon>
        <taxon>Araneomorphae</taxon>
        <taxon>Entelegynae</taxon>
        <taxon>Eresoidea</taxon>
        <taxon>Eresidae</taxon>
        <taxon>Stegodyphus</taxon>
    </lineage>
</organism>
<protein>
    <submittedName>
        <fullName evidence="2">Uncharacterized protein</fullName>
    </submittedName>
</protein>
<dbReference type="OrthoDB" id="6431050at2759"/>
<feature type="coiled-coil region" evidence="1">
    <location>
        <begin position="36"/>
        <end position="63"/>
    </location>
</feature>
<accession>A0A087TUT1</accession>